<comment type="caution">
    <text evidence="1">The sequence shown here is derived from an EMBL/GenBank/DDBJ whole genome shotgun (WGS) entry which is preliminary data.</text>
</comment>
<name>A0A0F9SRU2_9ZZZZ</name>
<accession>A0A0F9SRU2</accession>
<gene>
    <name evidence="1" type="ORF">LCGC14_0417760</name>
</gene>
<sequence>MTKKNLKCLNLKRLRYITSARRVSDMERVDFNTPRIKPKIKLAAFEWQDRAAKVIKDLGIPEKKRSQIFRWFKTQRTKAESSYRYLIENPKNDNFRYMAYLMTH</sequence>
<reference evidence="1" key="1">
    <citation type="journal article" date="2015" name="Nature">
        <title>Complex archaea that bridge the gap between prokaryotes and eukaryotes.</title>
        <authorList>
            <person name="Spang A."/>
            <person name="Saw J.H."/>
            <person name="Jorgensen S.L."/>
            <person name="Zaremba-Niedzwiedzka K."/>
            <person name="Martijn J."/>
            <person name="Lind A.E."/>
            <person name="van Eijk R."/>
            <person name="Schleper C."/>
            <person name="Guy L."/>
            <person name="Ettema T.J."/>
        </authorList>
    </citation>
    <scope>NUCLEOTIDE SEQUENCE</scope>
</reference>
<dbReference type="AlphaFoldDB" id="A0A0F9SRU2"/>
<protein>
    <submittedName>
        <fullName evidence="1">Uncharacterized protein</fullName>
    </submittedName>
</protein>
<evidence type="ECO:0000313" key="1">
    <source>
        <dbReference type="EMBL" id="KKN71710.1"/>
    </source>
</evidence>
<dbReference type="EMBL" id="LAZR01000377">
    <property type="protein sequence ID" value="KKN71710.1"/>
    <property type="molecule type" value="Genomic_DNA"/>
</dbReference>
<organism evidence="1">
    <name type="scientific">marine sediment metagenome</name>
    <dbReference type="NCBI Taxonomy" id="412755"/>
    <lineage>
        <taxon>unclassified sequences</taxon>
        <taxon>metagenomes</taxon>
        <taxon>ecological metagenomes</taxon>
    </lineage>
</organism>
<proteinExistence type="predicted"/>